<dbReference type="EMBL" id="HBEZ01056147">
    <property type="protein sequence ID" value="CAD8658607.1"/>
    <property type="molecule type" value="Transcribed_RNA"/>
</dbReference>
<gene>
    <name evidence="2" type="ORF">CCUR1050_LOCUS30840</name>
    <name evidence="3" type="ORF">CCUR1050_LOCUS30841</name>
</gene>
<dbReference type="EMBL" id="HBEZ01056146">
    <property type="protein sequence ID" value="CAD8658606.1"/>
    <property type="molecule type" value="Transcribed_RNA"/>
</dbReference>
<sequence length="262" mass="29909">MRMASLPSIVSAKWVRKAVSTTLVLLYSVFSYLLPIVYFILVKWMCQKGAKNIHSSKMNKKEVEKLLLMEGVTDNTHPLEKKKIQQSDENFWNEGDHEAKRVNDANRMMNRHVLSKIRRQDVSLRPCNQKAILHGYSAKTDHLFQNDSGEITFGGVEVKNRDKIVCNAGQAKSQLLAYGARSIIPFFLVYTDLEAIAAIFYFNSDYRSIENRVFYSMPDFWSFMVVLVSSLPSVESLLAPGCEVPNRFSAAGLVFDRYELSM</sequence>
<evidence type="ECO:0000313" key="3">
    <source>
        <dbReference type="EMBL" id="CAD8658607.1"/>
    </source>
</evidence>
<proteinExistence type="predicted"/>
<keyword evidence="1" id="KW-0812">Transmembrane</keyword>
<keyword evidence="1" id="KW-1133">Transmembrane helix</keyword>
<accession>A0A6T8DW64</accession>
<organism evidence="3">
    <name type="scientific">Cryptomonas curvata</name>
    <dbReference type="NCBI Taxonomy" id="233186"/>
    <lineage>
        <taxon>Eukaryota</taxon>
        <taxon>Cryptophyceae</taxon>
        <taxon>Cryptomonadales</taxon>
        <taxon>Cryptomonadaceae</taxon>
        <taxon>Cryptomonas</taxon>
    </lineage>
</organism>
<keyword evidence="1" id="KW-0472">Membrane</keyword>
<evidence type="ECO:0000256" key="1">
    <source>
        <dbReference type="SAM" id="Phobius"/>
    </source>
</evidence>
<dbReference type="AlphaFoldDB" id="A0A6T8DW64"/>
<feature type="transmembrane region" description="Helical" evidence="1">
    <location>
        <begin position="20"/>
        <end position="41"/>
    </location>
</feature>
<name>A0A6T8DW64_9CRYP</name>
<protein>
    <submittedName>
        <fullName evidence="3">Uncharacterized protein</fullName>
    </submittedName>
</protein>
<evidence type="ECO:0000313" key="2">
    <source>
        <dbReference type="EMBL" id="CAD8658606.1"/>
    </source>
</evidence>
<reference evidence="3" key="1">
    <citation type="submission" date="2021-01" db="EMBL/GenBank/DDBJ databases">
        <authorList>
            <person name="Corre E."/>
            <person name="Pelletier E."/>
            <person name="Niang G."/>
            <person name="Scheremetjew M."/>
            <person name="Finn R."/>
            <person name="Kale V."/>
            <person name="Holt S."/>
            <person name="Cochrane G."/>
            <person name="Meng A."/>
            <person name="Brown T."/>
            <person name="Cohen L."/>
        </authorList>
    </citation>
    <scope>NUCLEOTIDE SEQUENCE</scope>
    <source>
        <strain evidence="3">CCAP979/52</strain>
    </source>
</reference>